<dbReference type="SMART" id="SM00292">
    <property type="entry name" value="BRCT"/>
    <property type="match status" value="2"/>
</dbReference>
<reference evidence="5" key="1">
    <citation type="submission" date="2020-11" db="EMBL/GenBank/DDBJ databases">
        <authorList>
            <person name="Whiteford S."/>
        </authorList>
    </citation>
    <scope>NUCLEOTIDE SEQUENCE</scope>
</reference>
<dbReference type="PROSITE" id="PS50088">
    <property type="entry name" value="ANK_REPEAT"/>
    <property type="match status" value="3"/>
</dbReference>
<sequence>MSSTKLSTFLRALENVKQDLTCGVCGELCNDAVTLSKCFHLICAEHFDGLKNCPTCNIALDGCKSFTDKDLASTISSTKVLDDMFKPYRTEKENIHSNSRGDHSAVSEQVKKGRVIKKKGVVDKPEIVVTEHTTEKVSTKKTTQQSNKTDELTVKKVNSGKAASKATQENLNASILSNISGSKLNKTVEKRNLKGETALHVACRLGKIDKVTELLNIAANPNTKDNAGWTPLHEVVQNGRLDLVKLLLQHNALINVPGQGNETPLHEAIRYGHKDIVKELVINGADVNARNIKGECPKDLATGEMREVLDSAAENIVQTQSANVTHISAMHSEIDYDDIRVYCVSETRKAQSKLKLLAKHHSNLHIEVKFNKKVTHLIVDTEDDLTCIPTLDILHGITNELWILSSNWIMNSSEEKLESFDKYEVVGVGKDTFNGPKVARFNKYKQLPGLFNGCHFYLHNFTSKYEISKQIVLTKAVLSKLITDADGVVLRRVPNPESIPESEKLVPYHARKDGPLVECSHYIIFKDMYEPRYNMKHLKALPVGWLIECIEKYELCDP</sequence>
<gene>
    <name evidence="5" type="ORF">PLXY2_LOCUS12666</name>
</gene>
<dbReference type="SMART" id="SM00248">
    <property type="entry name" value="ANK"/>
    <property type="match status" value="3"/>
</dbReference>
<evidence type="ECO:0000256" key="3">
    <source>
        <dbReference type="PROSITE-ProRule" id="PRU00023"/>
    </source>
</evidence>
<feature type="repeat" description="ANK" evidence="3">
    <location>
        <begin position="194"/>
        <end position="226"/>
    </location>
</feature>
<dbReference type="InterPro" id="IPR036770">
    <property type="entry name" value="Ankyrin_rpt-contain_sf"/>
</dbReference>
<keyword evidence="2 3" id="KW-0040">ANK repeat</keyword>
<dbReference type="InterPro" id="IPR013083">
    <property type="entry name" value="Znf_RING/FYVE/PHD"/>
</dbReference>
<keyword evidence="1" id="KW-0677">Repeat</keyword>
<dbReference type="SUPFAM" id="SSF52113">
    <property type="entry name" value="BRCT domain"/>
    <property type="match status" value="2"/>
</dbReference>
<dbReference type="AlphaFoldDB" id="A0A8S4G3S2"/>
<dbReference type="InterPro" id="IPR036420">
    <property type="entry name" value="BRCT_dom_sf"/>
</dbReference>
<evidence type="ECO:0000256" key="1">
    <source>
        <dbReference type="ARBA" id="ARBA00022737"/>
    </source>
</evidence>
<dbReference type="Gene3D" id="3.40.50.10190">
    <property type="entry name" value="BRCT domain"/>
    <property type="match status" value="2"/>
</dbReference>
<comment type="caution">
    <text evidence="5">The sequence shown here is derived from an EMBL/GenBank/DDBJ whole genome shotgun (WGS) entry which is preliminary data.</text>
</comment>
<evidence type="ECO:0000313" key="6">
    <source>
        <dbReference type="Proteomes" id="UP000653454"/>
    </source>
</evidence>
<feature type="domain" description="BRCT" evidence="4">
    <location>
        <begin position="448"/>
        <end position="553"/>
    </location>
</feature>
<evidence type="ECO:0000313" key="5">
    <source>
        <dbReference type="EMBL" id="CAG9134474.1"/>
    </source>
</evidence>
<dbReference type="SUPFAM" id="SSF48403">
    <property type="entry name" value="Ankyrin repeat"/>
    <property type="match status" value="1"/>
</dbReference>
<name>A0A8S4G3S2_PLUXY</name>
<feature type="repeat" description="ANK" evidence="3">
    <location>
        <begin position="260"/>
        <end position="292"/>
    </location>
</feature>
<dbReference type="GO" id="GO:0004842">
    <property type="term" value="F:ubiquitin-protein transferase activity"/>
    <property type="evidence" value="ECO:0007669"/>
    <property type="project" value="TreeGrafter"/>
</dbReference>
<dbReference type="CDD" id="cd17720">
    <property type="entry name" value="BRCT_Bard1_rpt2"/>
    <property type="match status" value="1"/>
</dbReference>
<dbReference type="EMBL" id="CAJHNJ030000078">
    <property type="protein sequence ID" value="CAG9134474.1"/>
    <property type="molecule type" value="Genomic_DNA"/>
</dbReference>
<proteinExistence type="predicted"/>
<feature type="domain" description="BRCT" evidence="4">
    <location>
        <begin position="333"/>
        <end position="416"/>
    </location>
</feature>
<dbReference type="PROSITE" id="PS50297">
    <property type="entry name" value="ANK_REP_REGION"/>
    <property type="match status" value="3"/>
</dbReference>
<keyword evidence="6" id="KW-1185">Reference proteome</keyword>
<dbReference type="GO" id="GO:0031436">
    <property type="term" value="C:BRCA1-BARD1 complex"/>
    <property type="evidence" value="ECO:0007669"/>
    <property type="project" value="TreeGrafter"/>
</dbReference>
<protein>
    <submittedName>
        <fullName evidence="5">(diamondback moth) hypothetical protein</fullName>
    </submittedName>
</protein>
<dbReference type="Gene3D" id="3.30.40.10">
    <property type="entry name" value="Zinc/RING finger domain, C3HC4 (zinc finger)"/>
    <property type="match status" value="1"/>
</dbReference>
<dbReference type="Proteomes" id="UP000653454">
    <property type="component" value="Unassembled WGS sequence"/>
</dbReference>
<organism evidence="5 6">
    <name type="scientific">Plutella xylostella</name>
    <name type="common">Diamondback moth</name>
    <name type="synonym">Plutella maculipennis</name>
    <dbReference type="NCBI Taxonomy" id="51655"/>
    <lineage>
        <taxon>Eukaryota</taxon>
        <taxon>Metazoa</taxon>
        <taxon>Ecdysozoa</taxon>
        <taxon>Arthropoda</taxon>
        <taxon>Hexapoda</taxon>
        <taxon>Insecta</taxon>
        <taxon>Pterygota</taxon>
        <taxon>Neoptera</taxon>
        <taxon>Endopterygota</taxon>
        <taxon>Lepidoptera</taxon>
        <taxon>Glossata</taxon>
        <taxon>Ditrysia</taxon>
        <taxon>Yponomeutoidea</taxon>
        <taxon>Plutellidae</taxon>
        <taxon>Plutella</taxon>
    </lineage>
</organism>
<dbReference type="PANTHER" id="PTHR24171:SF8">
    <property type="entry name" value="BRCA1-ASSOCIATED RING DOMAIN PROTEIN 1"/>
    <property type="match status" value="1"/>
</dbReference>
<dbReference type="GO" id="GO:0070531">
    <property type="term" value="C:BRCA1-A complex"/>
    <property type="evidence" value="ECO:0007669"/>
    <property type="project" value="TreeGrafter"/>
</dbReference>
<dbReference type="GO" id="GO:0085020">
    <property type="term" value="P:protein K6-linked ubiquitination"/>
    <property type="evidence" value="ECO:0007669"/>
    <property type="project" value="TreeGrafter"/>
</dbReference>
<dbReference type="InterPro" id="IPR001357">
    <property type="entry name" value="BRCT_dom"/>
</dbReference>
<dbReference type="Gene3D" id="1.25.40.20">
    <property type="entry name" value="Ankyrin repeat-containing domain"/>
    <property type="match status" value="1"/>
</dbReference>
<dbReference type="PRINTS" id="PR01415">
    <property type="entry name" value="ANKYRIN"/>
</dbReference>
<evidence type="ECO:0000256" key="2">
    <source>
        <dbReference type="ARBA" id="ARBA00023043"/>
    </source>
</evidence>
<dbReference type="PANTHER" id="PTHR24171">
    <property type="entry name" value="ANKYRIN REPEAT DOMAIN-CONTAINING PROTEIN 39-RELATED"/>
    <property type="match status" value="1"/>
</dbReference>
<accession>A0A8S4G3S2</accession>
<feature type="repeat" description="ANK" evidence="3">
    <location>
        <begin position="227"/>
        <end position="259"/>
    </location>
</feature>
<dbReference type="InterPro" id="IPR002110">
    <property type="entry name" value="Ankyrin_rpt"/>
</dbReference>
<dbReference type="SUPFAM" id="SSF57850">
    <property type="entry name" value="RING/U-box"/>
    <property type="match status" value="1"/>
</dbReference>
<dbReference type="Pfam" id="PF12796">
    <property type="entry name" value="Ank_2"/>
    <property type="match status" value="1"/>
</dbReference>
<evidence type="ECO:0000259" key="4">
    <source>
        <dbReference type="SMART" id="SM00292"/>
    </source>
</evidence>